<dbReference type="EMBL" id="JAKOGI010000898">
    <property type="protein sequence ID" value="KAJ8429400.1"/>
    <property type="molecule type" value="Genomic_DNA"/>
</dbReference>
<organism evidence="2 3">
    <name type="scientific">Carnegiea gigantea</name>
    <dbReference type="NCBI Taxonomy" id="171969"/>
    <lineage>
        <taxon>Eukaryota</taxon>
        <taxon>Viridiplantae</taxon>
        <taxon>Streptophyta</taxon>
        <taxon>Embryophyta</taxon>
        <taxon>Tracheophyta</taxon>
        <taxon>Spermatophyta</taxon>
        <taxon>Magnoliopsida</taxon>
        <taxon>eudicotyledons</taxon>
        <taxon>Gunneridae</taxon>
        <taxon>Pentapetalae</taxon>
        <taxon>Caryophyllales</taxon>
        <taxon>Cactineae</taxon>
        <taxon>Cactaceae</taxon>
        <taxon>Cactoideae</taxon>
        <taxon>Echinocereeae</taxon>
        <taxon>Carnegiea</taxon>
    </lineage>
</organism>
<gene>
    <name evidence="2" type="ORF">Cgig2_025587</name>
</gene>
<feature type="compositionally biased region" description="Basic and acidic residues" evidence="1">
    <location>
        <begin position="79"/>
        <end position="95"/>
    </location>
</feature>
<dbReference type="AlphaFoldDB" id="A0A9Q1JR52"/>
<evidence type="ECO:0000256" key="1">
    <source>
        <dbReference type="SAM" id="MobiDB-lite"/>
    </source>
</evidence>
<comment type="caution">
    <text evidence="2">The sequence shown here is derived from an EMBL/GenBank/DDBJ whole genome shotgun (WGS) entry which is preliminary data.</text>
</comment>
<dbReference type="Proteomes" id="UP001153076">
    <property type="component" value="Unassembled WGS sequence"/>
</dbReference>
<keyword evidence="3" id="KW-1185">Reference proteome</keyword>
<proteinExistence type="predicted"/>
<sequence>MESRHCKIEATYIKKGITVSLQLGLSNLRMTDDMNLFLATRFPPSSLIDLMKLNDKWRPSPRRLSKKAGYLNQQLNSQQRDKENRERAGKPEPKRIKPLTECQLSTFHAYASADDVPILSLLPEDLFPAQLGMAHKISQKASLAHFDSAFRSIGSWILCSVDQNPSQRHYRPVLNGKVTHRHFFLILPSEIEHTRRCGLVAQTVRAGEGPTWEIEPRSVSSQWPARRPVGWRNRHSRATASGAINHIIFYFVRLHLTFSIKEIVIHILQGLELLRTSFQYQKVKHNMLDSGVLTKSTTPTFRRSSQLKDNVAVKILPTSLSNMHSGLAIKTKPNAWEVYIRVRITINEVAKGDT</sequence>
<protein>
    <submittedName>
        <fullName evidence="2">Uncharacterized protein</fullName>
    </submittedName>
</protein>
<name>A0A9Q1JR52_9CARY</name>
<evidence type="ECO:0000313" key="3">
    <source>
        <dbReference type="Proteomes" id="UP001153076"/>
    </source>
</evidence>
<reference evidence="2" key="1">
    <citation type="submission" date="2022-04" db="EMBL/GenBank/DDBJ databases">
        <title>Carnegiea gigantea Genome sequencing and assembly v2.</title>
        <authorList>
            <person name="Copetti D."/>
            <person name="Sanderson M.J."/>
            <person name="Burquez A."/>
            <person name="Wojciechowski M.F."/>
        </authorList>
    </citation>
    <scope>NUCLEOTIDE SEQUENCE</scope>
    <source>
        <strain evidence="2">SGP5-SGP5p</strain>
        <tissue evidence="2">Aerial part</tissue>
    </source>
</reference>
<accession>A0A9Q1JR52</accession>
<evidence type="ECO:0000313" key="2">
    <source>
        <dbReference type="EMBL" id="KAJ8429400.1"/>
    </source>
</evidence>
<feature type="region of interest" description="Disordered" evidence="1">
    <location>
        <begin position="74"/>
        <end position="95"/>
    </location>
</feature>